<feature type="domain" description="Glycoside hydrolase family 5 C-terminal" evidence="6">
    <location>
        <begin position="632"/>
        <end position="744"/>
    </location>
</feature>
<comment type="similarity">
    <text evidence="1">Belongs to the glycosyl hydrolase 5 (cellulase A) family.</text>
</comment>
<name>A0A8E2APT1_9APHY</name>
<evidence type="ECO:0000256" key="4">
    <source>
        <dbReference type="SAM" id="MobiDB-lite"/>
    </source>
</evidence>
<evidence type="ECO:0000313" key="8">
    <source>
        <dbReference type="Proteomes" id="UP000250043"/>
    </source>
</evidence>
<dbReference type="PANTHER" id="PTHR31308">
    <property type="match status" value="1"/>
</dbReference>
<dbReference type="GO" id="GO:0050295">
    <property type="term" value="F:steryl-beta-glucosidase activity"/>
    <property type="evidence" value="ECO:0007669"/>
    <property type="project" value="TreeGrafter"/>
</dbReference>
<dbReference type="SUPFAM" id="SSF51445">
    <property type="entry name" value="(Trans)glycosidases"/>
    <property type="match status" value="1"/>
</dbReference>
<evidence type="ECO:0000256" key="1">
    <source>
        <dbReference type="ARBA" id="ARBA00005641"/>
    </source>
</evidence>
<dbReference type="AlphaFoldDB" id="A0A8E2APT1"/>
<dbReference type="GO" id="GO:0005975">
    <property type="term" value="P:carbohydrate metabolic process"/>
    <property type="evidence" value="ECO:0007669"/>
    <property type="project" value="InterPro"/>
</dbReference>
<keyword evidence="3" id="KW-0326">Glycosidase</keyword>
<keyword evidence="5" id="KW-0472">Membrane</keyword>
<evidence type="ECO:0000256" key="3">
    <source>
        <dbReference type="ARBA" id="ARBA00023295"/>
    </source>
</evidence>
<gene>
    <name evidence="7" type="ORF">OBBRIDRAFT_762207</name>
</gene>
<organism evidence="7 8">
    <name type="scientific">Obba rivulosa</name>
    <dbReference type="NCBI Taxonomy" id="1052685"/>
    <lineage>
        <taxon>Eukaryota</taxon>
        <taxon>Fungi</taxon>
        <taxon>Dikarya</taxon>
        <taxon>Basidiomycota</taxon>
        <taxon>Agaricomycotina</taxon>
        <taxon>Agaricomycetes</taxon>
        <taxon>Polyporales</taxon>
        <taxon>Gelatoporiaceae</taxon>
        <taxon>Obba</taxon>
    </lineage>
</organism>
<evidence type="ECO:0000256" key="2">
    <source>
        <dbReference type="ARBA" id="ARBA00022801"/>
    </source>
</evidence>
<dbReference type="InterPro" id="IPR013780">
    <property type="entry name" value="Glyco_hydro_b"/>
</dbReference>
<keyword evidence="5" id="KW-0812">Transmembrane</keyword>
<dbReference type="PANTHER" id="PTHR31308:SF5">
    <property type="entry name" value="ERGOSTERYL-BETA-GLUCOSIDASE"/>
    <property type="match status" value="1"/>
</dbReference>
<accession>A0A8E2APT1</accession>
<feature type="compositionally biased region" description="Pro residues" evidence="4">
    <location>
        <begin position="35"/>
        <end position="44"/>
    </location>
</feature>
<keyword evidence="5" id="KW-1133">Transmembrane helix</keyword>
<keyword evidence="8" id="KW-1185">Reference proteome</keyword>
<dbReference type="InterPro" id="IPR041036">
    <property type="entry name" value="GH5_C"/>
</dbReference>
<dbReference type="InterPro" id="IPR052066">
    <property type="entry name" value="Glycosphingolipid_Hydrolases"/>
</dbReference>
<dbReference type="Proteomes" id="UP000250043">
    <property type="component" value="Unassembled WGS sequence"/>
</dbReference>
<feature type="transmembrane region" description="Helical" evidence="5">
    <location>
        <begin position="767"/>
        <end position="788"/>
    </location>
</feature>
<evidence type="ECO:0000313" key="7">
    <source>
        <dbReference type="EMBL" id="OCH85892.1"/>
    </source>
</evidence>
<keyword evidence="2 7" id="KW-0378">Hydrolase</keyword>
<dbReference type="PROSITE" id="PS00659">
    <property type="entry name" value="GLYCOSYL_HYDROL_F5"/>
    <property type="match status" value="1"/>
</dbReference>
<dbReference type="Pfam" id="PF18564">
    <property type="entry name" value="Glyco_hydro_5_C"/>
    <property type="match status" value="1"/>
</dbReference>
<dbReference type="InterPro" id="IPR018087">
    <property type="entry name" value="Glyco_hydro_5_CS"/>
</dbReference>
<proteinExistence type="inferred from homology"/>
<dbReference type="Gene3D" id="2.60.40.1180">
    <property type="entry name" value="Golgi alpha-mannosidase II"/>
    <property type="match status" value="1"/>
</dbReference>
<dbReference type="GO" id="GO:1904462">
    <property type="term" value="P:ergosteryl 3-beta-D-glucoside catabolic process"/>
    <property type="evidence" value="ECO:0007669"/>
    <property type="project" value="TreeGrafter"/>
</dbReference>
<feature type="region of interest" description="Disordered" evidence="4">
    <location>
        <begin position="20"/>
        <end position="45"/>
    </location>
</feature>
<evidence type="ECO:0000256" key="5">
    <source>
        <dbReference type="SAM" id="Phobius"/>
    </source>
</evidence>
<evidence type="ECO:0000259" key="6">
    <source>
        <dbReference type="Pfam" id="PF18564"/>
    </source>
</evidence>
<dbReference type="OrthoDB" id="9971853at2759"/>
<dbReference type="InterPro" id="IPR017853">
    <property type="entry name" value="GH"/>
</dbReference>
<sequence length="790" mass="88403">MISRTASDASFILVGPETSQTLGVSGERSPVYPSSEPPSTPLPAPSTFAHDWSKTGTGGISVHGRHFVDAYGRVCILRGVNLSGSCKTPVNHDHDTFPADHAAVTFVGRPFPLEEAHEHFSRLRRWGLTFIRFLVTWEAVEHTGPGVYDTEYLEYIKNLLSLLPQYGMTAFVAMHQDVWSRYSGGSGAPAWTLEAVGFDLHGLEEPGAAWLKGVRGGGHTEEERGLWPCGYQKLAAATMATCFWAGDTFAPKLKVKNQAGEEVSIQSFLQTAFLNMWEVVVQTVGELEGVLGFEMMNEPHRGYIDLKSMYAFDYNTDLHLGHVPTALQSFMLGAGHSTAVGHWTRSFPLPTRLTSKRVINTAGQKAWRDDGPTQGKCLWEMHGVWGWDTQKNQGVVLRETYFTKDPMTGRKIDWYTDFYYPFLGLWAKRVRSASSAADKLIFVEPIPNEFCPSSWTAERRPRNMVYAPHWYDLNSLFAKAFRDFTVNVQGLSRGMFPLKAFYWGQQGARDNFSLQIRNIVEAGYRSLGEMPVIIGECGIPMDLNKGEAFKTDDWTWQLRMMDAMVTALDRSLVGFTLWNYNPDNDDHRGDDWNGENFSWFSRRRALPPSLLGYDQASSTLDNGGRILRAIVRPYPAKTAGIPLRFDYEMNTGVFTYEWVIPKTSSSAPASRLSDTSVANPPRAGHPVLKSKTTEIYMPSMLAHGEKLVVQGLAPDDEYAYDESRQTLTIELSELVPGKVHRIVVAVEPRPRAAFRVNNIWDDFGSSIAAAAFFLLAFLTSLILAFFGYMS</sequence>
<protein>
    <submittedName>
        <fullName evidence="7">Glycoside hydrolase</fullName>
    </submittedName>
</protein>
<dbReference type="EMBL" id="KV722556">
    <property type="protein sequence ID" value="OCH85892.1"/>
    <property type="molecule type" value="Genomic_DNA"/>
</dbReference>
<reference evidence="7 8" key="1">
    <citation type="submission" date="2016-07" db="EMBL/GenBank/DDBJ databases">
        <title>Draft genome of the white-rot fungus Obba rivulosa 3A-2.</title>
        <authorList>
            <consortium name="DOE Joint Genome Institute"/>
            <person name="Miettinen O."/>
            <person name="Riley R."/>
            <person name="Acob R."/>
            <person name="Barry K."/>
            <person name="Cullen D."/>
            <person name="De Vries R."/>
            <person name="Hainaut M."/>
            <person name="Hatakka A."/>
            <person name="Henrissat B."/>
            <person name="Hilden K."/>
            <person name="Kuo R."/>
            <person name="Labutti K."/>
            <person name="Lipzen A."/>
            <person name="Makela M.R."/>
            <person name="Sandor L."/>
            <person name="Spatafora J.W."/>
            <person name="Grigoriev I.V."/>
            <person name="Hibbett D.S."/>
        </authorList>
    </citation>
    <scope>NUCLEOTIDE SEQUENCE [LARGE SCALE GENOMIC DNA]</scope>
    <source>
        <strain evidence="7 8">3A-2</strain>
    </source>
</reference>
<dbReference type="Gene3D" id="3.20.20.80">
    <property type="entry name" value="Glycosidases"/>
    <property type="match status" value="2"/>
</dbReference>